<keyword evidence="1" id="KW-0732">Signal</keyword>
<accession>A0A432ZKN1</accession>
<dbReference type="Gene3D" id="3.40.50.10610">
    <property type="entry name" value="ABC-type transport auxiliary lipoprotein component"/>
    <property type="match status" value="1"/>
</dbReference>
<name>A0A432ZKN1_9GAMM</name>
<gene>
    <name evidence="2" type="ORF">CWI83_05595</name>
</gene>
<protein>
    <submittedName>
        <fullName evidence="2">Penicillin-binding protein activator LpoB</fullName>
    </submittedName>
</protein>
<dbReference type="PROSITE" id="PS51257">
    <property type="entry name" value="PROKAR_LIPOPROTEIN"/>
    <property type="match status" value="1"/>
</dbReference>
<keyword evidence="3" id="KW-1185">Reference proteome</keyword>
<organism evidence="2 3">
    <name type="scientific">Pseudidiomarina taiwanensis</name>
    <dbReference type="NCBI Taxonomy" id="337250"/>
    <lineage>
        <taxon>Bacteria</taxon>
        <taxon>Pseudomonadati</taxon>
        <taxon>Pseudomonadota</taxon>
        <taxon>Gammaproteobacteria</taxon>
        <taxon>Alteromonadales</taxon>
        <taxon>Idiomarinaceae</taxon>
        <taxon>Pseudidiomarina</taxon>
    </lineage>
</organism>
<comment type="caution">
    <text evidence="2">The sequence shown here is derived from an EMBL/GenBank/DDBJ whole genome shotgun (WGS) entry which is preliminary data.</text>
</comment>
<dbReference type="InterPro" id="IPR014094">
    <property type="entry name" value="LpoB"/>
</dbReference>
<reference evidence="2 3" key="1">
    <citation type="journal article" date="2011" name="Front. Microbiol.">
        <title>Genomic signatures of strain selection and enhancement in Bacillus atrophaeus var. globigii, a historical biowarfare simulant.</title>
        <authorList>
            <person name="Gibbons H.S."/>
            <person name="Broomall S.M."/>
            <person name="McNew L.A."/>
            <person name="Daligault H."/>
            <person name="Chapman C."/>
            <person name="Bruce D."/>
            <person name="Karavis M."/>
            <person name="Krepps M."/>
            <person name="McGregor P.A."/>
            <person name="Hong C."/>
            <person name="Park K.H."/>
            <person name="Akmal A."/>
            <person name="Feldman A."/>
            <person name="Lin J.S."/>
            <person name="Chang W.E."/>
            <person name="Higgs B.W."/>
            <person name="Demirev P."/>
            <person name="Lindquist J."/>
            <person name="Liem A."/>
            <person name="Fochler E."/>
            <person name="Read T.D."/>
            <person name="Tapia R."/>
            <person name="Johnson S."/>
            <person name="Bishop-Lilly K.A."/>
            <person name="Detter C."/>
            <person name="Han C."/>
            <person name="Sozhamannan S."/>
            <person name="Rosenzweig C.N."/>
            <person name="Skowronski E.W."/>
        </authorList>
    </citation>
    <scope>NUCLEOTIDE SEQUENCE [LARGE SCALE GENOMIC DNA]</scope>
    <source>
        <strain evidence="2 3">PIT1</strain>
    </source>
</reference>
<feature type="signal peptide" evidence="1">
    <location>
        <begin position="1"/>
        <end position="24"/>
    </location>
</feature>
<sequence length="213" mass="23810">MTFNKMTLMTAALTVVLLAGCASGNRINNTAGRATVYEDARSPGKVQGVGVESQDIMAVTDQMMRDMMSNPQLVGREVAPRIIIDSEYFTNESSSRINKNMLTDRLRINLNRAANGRLVFVGREYANMVEKERELKRRGVVDGGTIRATAATAGADFRLVGRITSLDAMDMSSQEKSRYHQITFELIDLELGTYVWSGMYEFKKSAQDDIIYR</sequence>
<dbReference type="Pfam" id="PF13036">
    <property type="entry name" value="LpoB"/>
    <property type="match status" value="1"/>
</dbReference>
<dbReference type="Proteomes" id="UP000288279">
    <property type="component" value="Unassembled WGS sequence"/>
</dbReference>
<dbReference type="AlphaFoldDB" id="A0A432ZKN1"/>
<dbReference type="RefSeq" id="WP_126826918.1">
    <property type="nucleotide sequence ID" value="NZ_PIQG01000002.1"/>
</dbReference>
<evidence type="ECO:0000313" key="2">
    <source>
        <dbReference type="EMBL" id="RUO78499.1"/>
    </source>
</evidence>
<proteinExistence type="predicted"/>
<evidence type="ECO:0000313" key="3">
    <source>
        <dbReference type="Proteomes" id="UP000288279"/>
    </source>
</evidence>
<dbReference type="EMBL" id="PIQG01000002">
    <property type="protein sequence ID" value="RUO78499.1"/>
    <property type="molecule type" value="Genomic_DNA"/>
</dbReference>
<evidence type="ECO:0000256" key="1">
    <source>
        <dbReference type="SAM" id="SignalP"/>
    </source>
</evidence>
<feature type="chain" id="PRO_5019420279" evidence="1">
    <location>
        <begin position="25"/>
        <end position="213"/>
    </location>
</feature>
<dbReference type="OrthoDB" id="8969905at2"/>